<evidence type="ECO:0000256" key="1">
    <source>
        <dbReference type="ARBA" id="ARBA00007074"/>
    </source>
</evidence>
<feature type="signal peptide" evidence="5">
    <location>
        <begin position="1"/>
        <end position="34"/>
    </location>
</feature>
<evidence type="ECO:0000256" key="4">
    <source>
        <dbReference type="ARBA" id="ARBA00022807"/>
    </source>
</evidence>
<evidence type="ECO:0000313" key="9">
    <source>
        <dbReference type="Proteomes" id="UP000594774"/>
    </source>
</evidence>
<reference evidence="9 10" key="1">
    <citation type="submission" date="2020-12" db="EMBL/GenBank/DDBJ databases">
        <title>FDA dAtabase for Regulatory Grade micrObial Sequences (FDA-ARGOS): Supporting development and validation of Infectious Disease Dx tests.</title>
        <authorList>
            <person name="Sproer C."/>
            <person name="Gronow S."/>
            <person name="Severitt S."/>
            <person name="Schroder I."/>
            <person name="Tallon L."/>
            <person name="Sadzewicz L."/>
            <person name="Zhao X."/>
            <person name="Boylan J."/>
            <person name="Ott S."/>
            <person name="Bowen H."/>
            <person name="Vavikolanu K."/>
            <person name="Mehta A."/>
            <person name="Aluvathingal J."/>
            <person name="Nadendla S."/>
            <person name="Lowell S."/>
            <person name="Myers T."/>
            <person name="Yan Y."/>
            <person name="Sichtig H."/>
        </authorList>
    </citation>
    <scope>NUCLEOTIDE SEQUENCE [LARGE SCALE GENOMIC DNA]</scope>
    <source>
        <strain evidence="7 9">FDAARGOS_938</strain>
        <strain evidence="8 10">FDAARGOS_991</strain>
    </source>
</reference>
<comment type="similarity">
    <text evidence="1">Belongs to the peptidase C40 family.</text>
</comment>
<dbReference type="PANTHER" id="PTHR47359">
    <property type="entry name" value="PEPTIDOGLYCAN DL-ENDOPEPTIDASE CWLO"/>
    <property type="match status" value="1"/>
</dbReference>
<accession>A0AB37GAG7</accession>
<dbReference type="InterPro" id="IPR051794">
    <property type="entry name" value="PG_Endopeptidase_C40"/>
</dbReference>
<dbReference type="Gene3D" id="3.90.1720.10">
    <property type="entry name" value="endopeptidase domain like (from Nostoc punctiforme)"/>
    <property type="match status" value="1"/>
</dbReference>
<dbReference type="AlphaFoldDB" id="A0AB37GAG7"/>
<dbReference type="GO" id="GO:0006508">
    <property type="term" value="P:proteolysis"/>
    <property type="evidence" value="ECO:0007669"/>
    <property type="project" value="UniProtKB-KW"/>
</dbReference>
<dbReference type="SUPFAM" id="SSF54001">
    <property type="entry name" value="Cysteine proteinases"/>
    <property type="match status" value="1"/>
</dbReference>
<evidence type="ECO:0000313" key="8">
    <source>
        <dbReference type="EMBL" id="QQB82527.1"/>
    </source>
</evidence>
<evidence type="ECO:0000313" key="10">
    <source>
        <dbReference type="Proteomes" id="UP000595198"/>
    </source>
</evidence>
<evidence type="ECO:0000256" key="5">
    <source>
        <dbReference type="SAM" id="SignalP"/>
    </source>
</evidence>
<keyword evidence="5" id="KW-0732">Signal</keyword>
<evidence type="ECO:0000259" key="6">
    <source>
        <dbReference type="PROSITE" id="PS51935"/>
    </source>
</evidence>
<dbReference type="Proteomes" id="UP000594774">
    <property type="component" value="Chromosome"/>
</dbReference>
<dbReference type="EMBL" id="CP066023">
    <property type="protein sequence ID" value="QQB82527.1"/>
    <property type="molecule type" value="Genomic_DNA"/>
</dbReference>
<organism evidence="7 9">
    <name type="scientific">Corynebacterium amycolatum</name>
    <dbReference type="NCBI Taxonomy" id="43765"/>
    <lineage>
        <taxon>Bacteria</taxon>
        <taxon>Bacillati</taxon>
        <taxon>Actinomycetota</taxon>
        <taxon>Actinomycetes</taxon>
        <taxon>Mycobacteriales</taxon>
        <taxon>Corynebacteriaceae</taxon>
        <taxon>Corynebacterium</taxon>
    </lineage>
</organism>
<protein>
    <submittedName>
        <fullName evidence="7">C40 family peptidase</fullName>
    </submittedName>
</protein>
<evidence type="ECO:0000256" key="3">
    <source>
        <dbReference type="ARBA" id="ARBA00022801"/>
    </source>
</evidence>
<feature type="domain" description="NlpC/P60" evidence="6">
    <location>
        <begin position="80"/>
        <end position="192"/>
    </location>
</feature>
<dbReference type="PANTHER" id="PTHR47359:SF3">
    <property type="entry name" value="NLP_P60 DOMAIN-CONTAINING PROTEIN-RELATED"/>
    <property type="match status" value="1"/>
</dbReference>
<dbReference type="RefSeq" id="WP_115598719.1">
    <property type="nucleotide sequence ID" value="NZ_CP065628.1"/>
</dbReference>
<proteinExistence type="inferred from homology"/>
<dbReference type="Pfam" id="PF00877">
    <property type="entry name" value="NLPC_P60"/>
    <property type="match status" value="1"/>
</dbReference>
<dbReference type="InterPro" id="IPR000064">
    <property type="entry name" value="NLP_P60_dom"/>
</dbReference>
<feature type="chain" id="PRO_5044269455" evidence="5">
    <location>
        <begin position="35"/>
        <end position="192"/>
    </location>
</feature>
<keyword evidence="2" id="KW-0645">Protease</keyword>
<keyword evidence="3" id="KW-0378">Hydrolase</keyword>
<sequence length="192" mass="19622">MGKHHRRSNFARNAVAFGATVAGVTALAVPTANANPLNDIQGTLNGFDTPQVAGLQDVVGKFNDVAGQVTSGSVANVAAPSTGSAIVSAARSKIGSPYEWGATGPNSFDCSGLTSWAYQQVGKSIPRTSQAQASQGTAVSSPALGDIVSFYSGATHVGIFSGNGNVIHAPQSGDVVNEAPMNYMPVHNFVRF</sequence>
<name>A0AB37GAG7_CORAY</name>
<keyword evidence="10" id="KW-1185">Reference proteome</keyword>
<dbReference type="Proteomes" id="UP000595198">
    <property type="component" value="Chromosome"/>
</dbReference>
<gene>
    <name evidence="7" type="ORF">I6G95_10980</name>
    <name evidence="8" type="ORF">I6H48_11540</name>
</gene>
<dbReference type="EMBL" id="CP065628">
    <property type="protein sequence ID" value="QPR30692.1"/>
    <property type="molecule type" value="Genomic_DNA"/>
</dbReference>
<dbReference type="GO" id="GO:0008234">
    <property type="term" value="F:cysteine-type peptidase activity"/>
    <property type="evidence" value="ECO:0007669"/>
    <property type="project" value="UniProtKB-KW"/>
</dbReference>
<dbReference type="InterPro" id="IPR038765">
    <property type="entry name" value="Papain-like_cys_pep_sf"/>
</dbReference>
<dbReference type="PROSITE" id="PS51935">
    <property type="entry name" value="NLPC_P60"/>
    <property type="match status" value="1"/>
</dbReference>
<evidence type="ECO:0000313" key="7">
    <source>
        <dbReference type="EMBL" id="QPR30692.1"/>
    </source>
</evidence>
<keyword evidence="4" id="KW-0788">Thiol protease</keyword>
<evidence type="ECO:0000256" key="2">
    <source>
        <dbReference type="ARBA" id="ARBA00022670"/>
    </source>
</evidence>